<dbReference type="EMBL" id="CM042883">
    <property type="protein sequence ID" value="KAI4376066.1"/>
    <property type="molecule type" value="Genomic_DNA"/>
</dbReference>
<evidence type="ECO:0000313" key="1">
    <source>
        <dbReference type="EMBL" id="KAI4376066.1"/>
    </source>
</evidence>
<accession>A0ACB9RAC0</accession>
<gene>
    <name evidence="1" type="ORF">MLD38_013861</name>
</gene>
<proteinExistence type="predicted"/>
<organism evidence="1 2">
    <name type="scientific">Melastoma candidum</name>
    <dbReference type="NCBI Taxonomy" id="119954"/>
    <lineage>
        <taxon>Eukaryota</taxon>
        <taxon>Viridiplantae</taxon>
        <taxon>Streptophyta</taxon>
        <taxon>Embryophyta</taxon>
        <taxon>Tracheophyta</taxon>
        <taxon>Spermatophyta</taxon>
        <taxon>Magnoliopsida</taxon>
        <taxon>eudicotyledons</taxon>
        <taxon>Gunneridae</taxon>
        <taxon>Pentapetalae</taxon>
        <taxon>rosids</taxon>
        <taxon>malvids</taxon>
        <taxon>Myrtales</taxon>
        <taxon>Melastomataceae</taxon>
        <taxon>Melastomatoideae</taxon>
        <taxon>Melastomateae</taxon>
        <taxon>Melastoma</taxon>
    </lineage>
</organism>
<dbReference type="Proteomes" id="UP001057402">
    <property type="component" value="Chromosome 4"/>
</dbReference>
<keyword evidence="2" id="KW-1185">Reference proteome</keyword>
<protein>
    <submittedName>
        <fullName evidence="1">Uncharacterized protein</fullName>
    </submittedName>
</protein>
<sequence>MLPGNPQQQIDMLSVGNFDSAAHQQAVLSGIGGASLGEHNFTEWRDGRNEVVPMQQDGVQNLQGQGLSLSLAPHIPSGVLLPLSHFRNLNTGLPSSSESGSRNGEEQLRAPEFGPSGIFRANSQQDSDRVNLSVDGMASMSRTIMHSRYLRAAQQLLDEVVNVRKALKPPDNKEESRKGETQSKGSKEGDDEESKDEEPQDSRKSSKSELSHGERQELQNKLTKLMSMLDEVDRRYKQYYYQMQIVVSSFDSIAGTGAAKPYTALALQTISRHFRCLRDAITGQIQATRKSLGEDDTSGNGKGVGITRLRYIDQQIRQRRALQQLGMMQPHAWRPQRGLPESSVTILRAWLFEHFLHPYPKDSDKIMLARQTGLTRSQVSNWFINARVRLWKPMVEEMYKEELGDADIDSNSSSEIAGKGGREGNEYKAYEDRVDDFQQTSSTTGRVGSGHFMDASYNQFHAANIAGTSGGTDYFGRNLGVVDSCNLYQEAMAQSNTGNDRFMTAYQMSELARFGDSGGVSLTLGLQHFEGGALQIPSAGAGNGFVTMRGGETMYDVATSSLAVQGTEFEAGGLGNQPERYGSGHMLHDFVA</sequence>
<comment type="caution">
    <text evidence="1">The sequence shown here is derived from an EMBL/GenBank/DDBJ whole genome shotgun (WGS) entry which is preliminary data.</text>
</comment>
<reference evidence="2" key="1">
    <citation type="journal article" date="2023" name="Front. Plant Sci.">
        <title>Chromosomal-level genome assembly of Melastoma candidum provides insights into trichome evolution.</title>
        <authorList>
            <person name="Zhong Y."/>
            <person name="Wu W."/>
            <person name="Sun C."/>
            <person name="Zou P."/>
            <person name="Liu Y."/>
            <person name="Dai S."/>
            <person name="Zhou R."/>
        </authorList>
    </citation>
    <scope>NUCLEOTIDE SEQUENCE [LARGE SCALE GENOMIC DNA]</scope>
</reference>
<name>A0ACB9RAC0_9MYRT</name>
<evidence type="ECO:0000313" key="2">
    <source>
        <dbReference type="Proteomes" id="UP001057402"/>
    </source>
</evidence>